<comment type="caution">
    <text evidence="3">The sequence shown here is derived from an EMBL/GenBank/DDBJ whole genome shotgun (WGS) entry which is preliminary data.</text>
</comment>
<feature type="compositionally biased region" description="Polar residues" evidence="1">
    <location>
        <begin position="36"/>
        <end position="48"/>
    </location>
</feature>
<feature type="region of interest" description="Disordered" evidence="1">
    <location>
        <begin position="29"/>
        <end position="55"/>
    </location>
</feature>
<proteinExistence type="predicted"/>
<dbReference type="EMBL" id="JAAAUQ010000775">
    <property type="protein sequence ID" value="KAF9147659.1"/>
    <property type="molecule type" value="Genomic_DNA"/>
</dbReference>
<dbReference type="InterPro" id="IPR019783">
    <property type="entry name" value="SDO1/SBDS_N"/>
</dbReference>
<evidence type="ECO:0000313" key="4">
    <source>
        <dbReference type="Proteomes" id="UP000748756"/>
    </source>
</evidence>
<dbReference type="AlphaFoldDB" id="A0A9P5RW66"/>
<protein>
    <recommendedName>
        <fullName evidence="2">Ribosome maturation protein SDO1/SBDS N-terminal domain-containing protein</fullName>
    </recommendedName>
</protein>
<evidence type="ECO:0000259" key="2">
    <source>
        <dbReference type="Pfam" id="PF01172"/>
    </source>
</evidence>
<organism evidence="3 4">
    <name type="scientific">Linnemannia schmuckeri</name>
    <dbReference type="NCBI Taxonomy" id="64567"/>
    <lineage>
        <taxon>Eukaryota</taxon>
        <taxon>Fungi</taxon>
        <taxon>Fungi incertae sedis</taxon>
        <taxon>Mucoromycota</taxon>
        <taxon>Mortierellomycotina</taxon>
        <taxon>Mortierellomycetes</taxon>
        <taxon>Mortierellales</taxon>
        <taxon>Mortierellaceae</taxon>
        <taxon>Linnemannia</taxon>
    </lineage>
</organism>
<name>A0A9P5RW66_9FUNG</name>
<keyword evidence="4" id="KW-1185">Reference proteome</keyword>
<dbReference type="Proteomes" id="UP000748756">
    <property type="component" value="Unassembled WGS sequence"/>
</dbReference>
<evidence type="ECO:0000313" key="3">
    <source>
        <dbReference type="EMBL" id="KAF9147659.1"/>
    </source>
</evidence>
<gene>
    <name evidence="3" type="ORF">BG015_010657</name>
</gene>
<dbReference type="Pfam" id="PF01172">
    <property type="entry name" value="SBDS_N"/>
    <property type="match status" value="1"/>
</dbReference>
<accession>A0A9P5RW66</accession>
<sequence>MEKIIYKAPNHPGQHMPDVFIMAQPGMAAKYRAQRSHQGPSGNPQKQVQDSDMKEPPIALVDVVQSYEIFQTVTGRGFNGKVARPAQADLEALFNTHDEQAIAEAIIMNGEIQQTHV</sequence>
<dbReference type="OrthoDB" id="2567806at2759"/>
<reference evidence="3" key="1">
    <citation type="journal article" date="2020" name="Fungal Divers.">
        <title>Resolving the Mortierellaceae phylogeny through synthesis of multi-gene phylogenetics and phylogenomics.</title>
        <authorList>
            <person name="Vandepol N."/>
            <person name="Liber J."/>
            <person name="Desiro A."/>
            <person name="Na H."/>
            <person name="Kennedy M."/>
            <person name="Barry K."/>
            <person name="Grigoriev I.V."/>
            <person name="Miller A.N."/>
            <person name="O'Donnell K."/>
            <person name="Stajich J.E."/>
            <person name="Bonito G."/>
        </authorList>
    </citation>
    <scope>NUCLEOTIDE SEQUENCE</scope>
    <source>
        <strain evidence="3">NRRL 6426</strain>
    </source>
</reference>
<feature type="domain" description="Ribosome maturation protein SDO1/SBDS N-terminal" evidence="2">
    <location>
        <begin position="55"/>
        <end position="115"/>
    </location>
</feature>
<dbReference type="Gene3D" id="3.30.1250.10">
    <property type="entry name" value="Ribosome maturation protein SBDS, N-terminal domain"/>
    <property type="match status" value="1"/>
</dbReference>
<evidence type="ECO:0000256" key="1">
    <source>
        <dbReference type="SAM" id="MobiDB-lite"/>
    </source>
</evidence>
<dbReference type="InterPro" id="IPR036786">
    <property type="entry name" value="Ribosome_mat_SBDS_N_sf"/>
</dbReference>
<dbReference type="SUPFAM" id="SSF89895">
    <property type="entry name" value="FYSH domain"/>
    <property type="match status" value="1"/>
</dbReference>